<evidence type="ECO:0000256" key="2">
    <source>
        <dbReference type="ARBA" id="ARBA00023136"/>
    </source>
</evidence>
<evidence type="ECO:0000256" key="5">
    <source>
        <dbReference type="SAM" id="MobiDB-lite"/>
    </source>
</evidence>
<evidence type="ECO:0000259" key="8">
    <source>
        <dbReference type="Pfam" id="PF19838"/>
    </source>
</evidence>
<dbReference type="Proteomes" id="UP000243207">
    <property type="component" value="Chromosome I"/>
</dbReference>
<dbReference type="STRING" id="487184.SAMN05216421_0010"/>
<comment type="subunit">
    <text evidence="4">Component of the lipopolysaccharide transport and assembly complex. Interacts with LptE and LptA.</text>
</comment>
<comment type="similarity">
    <text evidence="4">Belongs to the LptD family.</text>
</comment>
<feature type="signal peptide" evidence="4">
    <location>
        <begin position="1"/>
        <end position="30"/>
    </location>
</feature>
<feature type="domain" description="LPS-assembly protein LptD central" evidence="8">
    <location>
        <begin position="282"/>
        <end position="364"/>
    </location>
</feature>
<dbReference type="InterPro" id="IPR020889">
    <property type="entry name" value="LipoPS_assembly_LptD"/>
</dbReference>
<dbReference type="EMBL" id="LT629736">
    <property type="protein sequence ID" value="SDR68609.1"/>
    <property type="molecule type" value="Genomic_DNA"/>
</dbReference>
<feature type="domain" description="LptD C-terminal" evidence="7">
    <location>
        <begin position="380"/>
        <end position="797"/>
    </location>
</feature>
<proteinExistence type="inferred from homology"/>
<evidence type="ECO:0000259" key="6">
    <source>
        <dbReference type="Pfam" id="PF03968"/>
    </source>
</evidence>
<feature type="compositionally biased region" description="Low complexity" evidence="5">
    <location>
        <begin position="64"/>
        <end position="79"/>
    </location>
</feature>
<organism evidence="9 10">
    <name type="scientific">Halopseudomonas xinjiangensis</name>
    <dbReference type="NCBI Taxonomy" id="487184"/>
    <lineage>
        <taxon>Bacteria</taxon>
        <taxon>Pseudomonadati</taxon>
        <taxon>Pseudomonadota</taxon>
        <taxon>Gammaproteobacteria</taxon>
        <taxon>Pseudomonadales</taxon>
        <taxon>Pseudomonadaceae</taxon>
        <taxon>Halopseudomonas</taxon>
    </lineage>
</organism>
<evidence type="ECO:0000256" key="3">
    <source>
        <dbReference type="ARBA" id="ARBA00023237"/>
    </source>
</evidence>
<evidence type="ECO:0000259" key="7">
    <source>
        <dbReference type="Pfam" id="PF04453"/>
    </source>
</evidence>
<feature type="domain" description="Organic solvent tolerance-like N-terminal" evidence="6">
    <location>
        <begin position="144"/>
        <end position="275"/>
    </location>
</feature>
<reference evidence="10" key="1">
    <citation type="submission" date="2016-10" db="EMBL/GenBank/DDBJ databases">
        <authorList>
            <person name="Varghese N."/>
            <person name="Submissions S."/>
        </authorList>
    </citation>
    <scope>NUCLEOTIDE SEQUENCE [LARGE SCALE GENOMIC DNA]</scope>
    <source>
        <strain evidence="10">NRRL B-51270</strain>
    </source>
</reference>
<dbReference type="Pfam" id="PF04453">
    <property type="entry name" value="LptD"/>
    <property type="match status" value="1"/>
</dbReference>
<dbReference type="InterPro" id="IPR007543">
    <property type="entry name" value="LptD_C"/>
</dbReference>
<dbReference type="GO" id="GO:1990351">
    <property type="term" value="C:transporter complex"/>
    <property type="evidence" value="ECO:0007669"/>
    <property type="project" value="TreeGrafter"/>
</dbReference>
<evidence type="ECO:0000256" key="1">
    <source>
        <dbReference type="ARBA" id="ARBA00022729"/>
    </source>
</evidence>
<evidence type="ECO:0000313" key="9">
    <source>
        <dbReference type="EMBL" id="SDR68609.1"/>
    </source>
</evidence>
<dbReference type="GO" id="GO:0009279">
    <property type="term" value="C:cell outer membrane"/>
    <property type="evidence" value="ECO:0007669"/>
    <property type="project" value="UniProtKB-SubCell"/>
</dbReference>
<dbReference type="RefSeq" id="WP_093390909.1">
    <property type="nucleotide sequence ID" value="NZ_LT629736.1"/>
</dbReference>
<dbReference type="InterPro" id="IPR005653">
    <property type="entry name" value="OstA-like_N"/>
</dbReference>
<keyword evidence="10" id="KW-1185">Reference proteome</keyword>
<dbReference type="Pfam" id="PF03968">
    <property type="entry name" value="LptD_N"/>
    <property type="match status" value="1"/>
</dbReference>
<dbReference type="OrthoDB" id="9760225at2"/>
<evidence type="ECO:0000256" key="4">
    <source>
        <dbReference type="HAMAP-Rule" id="MF_01411"/>
    </source>
</evidence>
<feature type="region of interest" description="Disordered" evidence="5">
    <location>
        <begin position="51"/>
        <end position="101"/>
    </location>
</feature>
<comment type="function">
    <text evidence="4">Together with LptE, is involved in the assembly of lipopolysaccharide (LPS) at the surface of the outer membrane.</text>
</comment>
<dbReference type="Gene3D" id="2.60.450.10">
    <property type="entry name" value="Lipopolysaccharide (LPS) transport protein A like domain"/>
    <property type="match status" value="1"/>
</dbReference>
<comment type="subcellular location">
    <subcellularLocation>
        <location evidence="4">Cell outer membrane</location>
    </subcellularLocation>
</comment>
<protein>
    <recommendedName>
        <fullName evidence="4">LPS-assembly protein LptD</fullName>
    </recommendedName>
</protein>
<dbReference type="InterPro" id="IPR050218">
    <property type="entry name" value="LptD"/>
</dbReference>
<dbReference type="PANTHER" id="PTHR30189:SF1">
    <property type="entry name" value="LPS-ASSEMBLY PROTEIN LPTD"/>
    <property type="match status" value="1"/>
</dbReference>
<name>A0A1H1L3X1_9GAMM</name>
<comment type="caution">
    <text evidence="4">Lacks conserved residue(s) required for the propagation of feature annotation.</text>
</comment>
<dbReference type="GO" id="GO:0015920">
    <property type="term" value="P:lipopolysaccharide transport"/>
    <property type="evidence" value="ECO:0007669"/>
    <property type="project" value="InterPro"/>
</dbReference>
<keyword evidence="3 4" id="KW-0998">Cell outer membrane</keyword>
<dbReference type="InterPro" id="IPR045659">
    <property type="entry name" value="LptD_2"/>
</dbReference>
<dbReference type="HAMAP" id="MF_01411">
    <property type="entry name" value="LPS_assembly_LptD"/>
    <property type="match status" value="1"/>
</dbReference>
<accession>A0A1H1L3X1</accession>
<feature type="chain" id="PRO_5009356181" description="LPS-assembly protein LptD" evidence="4">
    <location>
        <begin position="31"/>
        <end position="889"/>
    </location>
</feature>
<sequence length="889" mass="100577" precursor="true">MAYRKPPFRPSFPMLLASGLLLAQPMTSLAVGQVECRASEAGGGWNCSTLEAPAALPPRPQRPAPAAAQAEQADNQPAASVSEPRDATPTSASEFNELDWVPRDQLSAAQRAAIAPYCGGTYIEPPRAGRDDDTPFEELPIYAEADSSRFEQGNQTGTLEGDVLLRQGRLQARADAANYDRGNDIIRLQDDVRLRDQGVLILGDNASMRVDTGETRIEGARYVMHEAHARGSAATIKRRDDGVIVMTNGTYTTCEPGENTWTLHAKDVELDREKGWGEAKHVRLHVKDVPVLYTPYLYFPLDERRQTGLLTPSYGSSTDSGAYVTVPYYFNLAPNYDATLYPTFMTKRGALLDGEARHMSAVSYSQLNAAYLDDKEFGEDRWMYRARHEQRLSQRWYANLDTGSLSDPYYFQDLDTALDARPEIYMDQRGALNYFGENYTFRALVHGYELATVTAVTPYERMPQLQLDGGNSLGAGVRFDYSLQYTHFDRDLSDGLIYTESGGQYDDLGVLIRKPDESLVGLQRATGHRASAIPKVSLPLRNTWGFVTPALSVYSVAYDLQFDERADGFDYEQADRTPSNTVPVASLDSGLYFDRRTSWLGRGMRQTLEPRAFYLYSPYRDQSDQPLFDTYETTFSYASLYREDRFSGRDRTGDANQLTLGTTSRLIDDDGRERARASLGQIFYFRDRDVQLLDMDGLDDPRDEKSSSAYAAELVYQMHDDWRLSSNLLWDPDDSDSNAGDIRVNYQPEPRKIINVGYRYRNELNTFDSLTGTYFQDPNRRIDQSDVSFIWPINPQWSVIGRWQHDLADNRTLEALGGIEYDSCCWKLRFINRYWVDYNEYESIATDEPNRGIFLQIVLKGLGNVTGNRVEGLLDEGIPGYRERENNAF</sequence>
<keyword evidence="2 4" id="KW-0472">Membrane</keyword>
<dbReference type="AlphaFoldDB" id="A0A1H1L3X1"/>
<dbReference type="GO" id="GO:0043165">
    <property type="term" value="P:Gram-negative-bacterium-type cell outer membrane assembly"/>
    <property type="evidence" value="ECO:0007669"/>
    <property type="project" value="UniProtKB-UniRule"/>
</dbReference>
<dbReference type="PANTHER" id="PTHR30189">
    <property type="entry name" value="LPS-ASSEMBLY PROTEIN"/>
    <property type="match status" value="1"/>
</dbReference>
<evidence type="ECO:0000313" key="10">
    <source>
        <dbReference type="Proteomes" id="UP000243207"/>
    </source>
</evidence>
<keyword evidence="1 4" id="KW-0732">Signal</keyword>
<dbReference type="Pfam" id="PF19838">
    <property type="entry name" value="LptD_2"/>
    <property type="match status" value="1"/>
</dbReference>
<gene>
    <name evidence="4" type="primary">lptD</name>
    <name evidence="9" type="ORF">SAMN05216421_0010</name>
</gene>